<name>A0AC58SJ87_TOBAC</name>
<evidence type="ECO:0000313" key="2">
    <source>
        <dbReference type="RefSeq" id="XP_075085035.1"/>
    </source>
</evidence>
<evidence type="ECO:0000313" key="1">
    <source>
        <dbReference type="Proteomes" id="UP000790787"/>
    </source>
</evidence>
<gene>
    <name evidence="2" type="primary">LOC142168274</name>
</gene>
<dbReference type="Proteomes" id="UP000790787">
    <property type="component" value="Chromosome 13"/>
</dbReference>
<dbReference type="RefSeq" id="XP_075085035.1">
    <property type="nucleotide sequence ID" value="XM_075228934.1"/>
</dbReference>
<reference evidence="2" key="2">
    <citation type="submission" date="2025-08" db="UniProtKB">
        <authorList>
            <consortium name="RefSeq"/>
        </authorList>
    </citation>
    <scope>IDENTIFICATION</scope>
    <source>
        <tissue evidence="2">Leaf</tissue>
    </source>
</reference>
<protein>
    <submittedName>
        <fullName evidence="2">Secreted RxLR effector protein 161-like</fullName>
    </submittedName>
</protein>
<proteinExistence type="predicted"/>
<organism evidence="1 2">
    <name type="scientific">Nicotiana tabacum</name>
    <name type="common">Common tobacco</name>
    <dbReference type="NCBI Taxonomy" id="4097"/>
    <lineage>
        <taxon>Eukaryota</taxon>
        <taxon>Viridiplantae</taxon>
        <taxon>Streptophyta</taxon>
        <taxon>Embryophyta</taxon>
        <taxon>Tracheophyta</taxon>
        <taxon>Spermatophyta</taxon>
        <taxon>Magnoliopsida</taxon>
        <taxon>eudicotyledons</taxon>
        <taxon>Gunneridae</taxon>
        <taxon>Pentapetalae</taxon>
        <taxon>asterids</taxon>
        <taxon>lamiids</taxon>
        <taxon>Solanales</taxon>
        <taxon>Solanaceae</taxon>
        <taxon>Nicotianoideae</taxon>
        <taxon>Nicotianeae</taxon>
        <taxon>Nicotiana</taxon>
    </lineage>
</organism>
<sequence length="230" mass="26120">MKVIPYASAIGSLMYAMLCTRPDICFVVGMVSRFQSNRGREHWTAVKHIIKYLKRTRDYMLVYHSGDLAPIGYTDSDFQSDRDSRKSTSGYDFTLGGGAISWRSIKQSCVANSTMEAEYVAASEATKEAVWLRNFLKELNVVSSVQAPIVLYYDNSGAVANSKEPRSHKRSKHIERKYHLIWDITQRGDARVLKIALEDNLADLFTKSLTQKIFDKHVEEVGIKVVDAWL</sequence>
<reference evidence="1" key="1">
    <citation type="journal article" date="2014" name="Nat. Commun.">
        <title>The tobacco genome sequence and its comparison with those of tomato and potato.</title>
        <authorList>
            <person name="Sierro N."/>
            <person name="Battey J.N."/>
            <person name="Ouadi S."/>
            <person name="Bakaher N."/>
            <person name="Bovet L."/>
            <person name="Willig A."/>
            <person name="Goepfert S."/>
            <person name="Peitsch M.C."/>
            <person name="Ivanov N.V."/>
        </authorList>
    </citation>
    <scope>NUCLEOTIDE SEQUENCE [LARGE SCALE GENOMIC DNA]</scope>
</reference>
<accession>A0AC58SJ87</accession>
<keyword evidence="1" id="KW-1185">Reference proteome</keyword>